<dbReference type="Proteomes" id="UP001422759">
    <property type="component" value="Unassembled WGS sequence"/>
</dbReference>
<organism evidence="2 3">
    <name type="scientific">Kitasatospora kazusensis</name>
    <dbReference type="NCBI Taxonomy" id="407974"/>
    <lineage>
        <taxon>Bacteria</taxon>
        <taxon>Bacillati</taxon>
        <taxon>Actinomycetota</taxon>
        <taxon>Actinomycetes</taxon>
        <taxon>Kitasatosporales</taxon>
        <taxon>Streptomycetaceae</taxon>
        <taxon>Kitasatospora</taxon>
    </lineage>
</organism>
<keyword evidence="3" id="KW-1185">Reference proteome</keyword>
<evidence type="ECO:0000256" key="1">
    <source>
        <dbReference type="SAM" id="MobiDB-lite"/>
    </source>
</evidence>
<evidence type="ECO:0008006" key="4">
    <source>
        <dbReference type="Google" id="ProtNLM"/>
    </source>
</evidence>
<gene>
    <name evidence="2" type="ORF">GCM10009760_21630</name>
</gene>
<feature type="region of interest" description="Disordered" evidence="1">
    <location>
        <begin position="136"/>
        <end position="224"/>
    </location>
</feature>
<protein>
    <recommendedName>
        <fullName evidence="4">Membrane transport protein MMPL domain-containing protein</fullName>
    </recommendedName>
</protein>
<feature type="compositionally biased region" description="Basic and acidic residues" evidence="1">
    <location>
        <begin position="185"/>
        <end position="195"/>
    </location>
</feature>
<sequence>MVTVAPHDDVARQEQAAADHSGYTLIQAVPGTDPSDPALKATVAELRDHLPARAMVGGAAVENLDLQAALDTRTPLVCVILTLGFALLMLAPQEPLVALLGTTTNLLATAGLLGCTPQGSLDGWVPVFFFTSALPERRRPPGRRSRAEPGWGGGLGGDQRKWRETLGAAERPARPGLGVPVGARGNEKSPDERSHRGIFAVQQLWPGPGSNRRPPAFQAGARTN</sequence>
<dbReference type="EMBL" id="BAAANT010000009">
    <property type="protein sequence ID" value="GAA2139412.1"/>
    <property type="molecule type" value="Genomic_DNA"/>
</dbReference>
<reference evidence="2 3" key="1">
    <citation type="journal article" date="2019" name="Int. J. Syst. Evol. Microbiol.">
        <title>The Global Catalogue of Microorganisms (GCM) 10K type strain sequencing project: providing services to taxonomists for standard genome sequencing and annotation.</title>
        <authorList>
            <consortium name="The Broad Institute Genomics Platform"/>
            <consortium name="The Broad Institute Genome Sequencing Center for Infectious Disease"/>
            <person name="Wu L."/>
            <person name="Ma J."/>
        </authorList>
    </citation>
    <scope>NUCLEOTIDE SEQUENCE [LARGE SCALE GENOMIC DNA]</scope>
    <source>
        <strain evidence="2 3">JCM 14560</strain>
    </source>
</reference>
<proteinExistence type="predicted"/>
<evidence type="ECO:0000313" key="3">
    <source>
        <dbReference type="Proteomes" id="UP001422759"/>
    </source>
</evidence>
<name>A0ABN2ZAR8_9ACTN</name>
<accession>A0ABN2ZAR8</accession>
<evidence type="ECO:0000313" key="2">
    <source>
        <dbReference type="EMBL" id="GAA2139412.1"/>
    </source>
</evidence>
<comment type="caution">
    <text evidence="2">The sequence shown here is derived from an EMBL/GenBank/DDBJ whole genome shotgun (WGS) entry which is preliminary data.</text>
</comment>